<dbReference type="AlphaFoldDB" id="A0AAW2XPD4"/>
<accession>A0AAW2XPD4</accession>
<protein>
    <submittedName>
        <fullName evidence="2">Uncharacterized protein</fullName>
    </submittedName>
</protein>
<gene>
    <name evidence="2" type="ORF">Slati_0915500</name>
</gene>
<feature type="compositionally biased region" description="Basic residues" evidence="1">
    <location>
        <begin position="1"/>
        <end position="21"/>
    </location>
</feature>
<feature type="region of interest" description="Disordered" evidence="1">
    <location>
        <begin position="1"/>
        <end position="22"/>
    </location>
</feature>
<name>A0AAW2XPD4_9LAMI</name>
<dbReference type="EMBL" id="JACGWN010000003">
    <property type="protein sequence ID" value="KAL0455763.1"/>
    <property type="molecule type" value="Genomic_DNA"/>
</dbReference>
<sequence length="58" mass="6549">MGVRTRKMGTVRKSDKGRKRGPTGGIWVESFTIYTSRFLVDDAIRIGERYGIPGDFVI</sequence>
<reference evidence="2" key="1">
    <citation type="submission" date="2020-06" db="EMBL/GenBank/DDBJ databases">
        <authorList>
            <person name="Li T."/>
            <person name="Hu X."/>
            <person name="Zhang T."/>
            <person name="Song X."/>
            <person name="Zhang H."/>
            <person name="Dai N."/>
            <person name="Sheng W."/>
            <person name="Hou X."/>
            <person name="Wei L."/>
        </authorList>
    </citation>
    <scope>NUCLEOTIDE SEQUENCE</scope>
    <source>
        <strain evidence="2">KEN1</strain>
        <tissue evidence="2">Leaf</tissue>
    </source>
</reference>
<proteinExistence type="predicted"/>
<evidence type="ECO:0000313" key="2">
    <source>
        <dbReference type="EMBL" id="KAL0455763.1"/>
    </source>
</evidence>
<reference evidence="2" key="2">
    <citation type="journal article" date="2024" name="Plant">
        <title>Genomic evolution and insights into agronomic trait innovations of Sesamum species.</title>
        <authorList>
            <person name="Miao H."/>
            <person name="Wang L."/>
            <person name="Qu L."/>
            <person name="Liu H."/>
            <person name="Sun Y."/>
            <person name="Le M."/>
            <person name="Wang Q."/>
            <person name="Wei S."/>
            <person name="Zheng Y."/>
            <person name="Lin W."/>
            <person name="Duan Y."/>
            <person name="Cao H."/>
            <person name="Xiong S."/>
            <person name="Wang X."/>
            <person name="Wei L."/>
            <person name="Li C."/>
            <person name="Ma Q."/>
            <person name="Ju M."/>
            <person name="Zhao R."/>
            <person name="Li G."/>
            <person name="Mu C."/>
            <person name="Tian Q."/>
            <person name="Mei H."/>
            <person name="Zhang T."/>
            <person name="Gao T."/>
            <person name="Zhang H."/>
        </authorList>
    </citation>
    <scope>NUCLEOTIDE SEQUENCE</scope>
    <source>
        <strain evidence="2">KEN1</strain>
    </source>
</reference>
<evidence type="ECO:0000256" key="1">
    <source>
        <dbReference type="SAM" id="MobiDB-lite"/>
    </source>
</evidence>
<organism evidence="2">
    <name type="scientific">Sesamum latifolium</name>
    <dbReference type="NCBI Taxonomy" id="2727402"/>
    <lineage>
        <taxon>Eukaryota</taxon>
        <taxon>Viridiplantae</taxon>
        <taxon>Streptophyta</taxon>
        <taxon>Embryophyta</taxon>
        <taxon>Tracheophyta</taxon>
        <taxon>Spermatophyta</taxon>
        <taxon>Magnoliopsida</taxon>
        <taxon>eudicotyledons</taxon>
        <taxon>Gunneridae</taxon>
        <taxon>Pentapetalae</taxon>
        <taxon>asterids</taxon>
        <taxon>lamiids</taxon>
        <taxon>Lamiales</taxon>
        <taxon>Pedaliaceae</taxon>
        <taxon>Sesamum</taxon>
    </lineage>
</organism>
<comment type="caution">
    <text evidence="2">The sequence shown here is derived from an EMBL/GenBank/DDBJ whole genome shotgun (WGS) entry which is preliminary data.</text>
</comment>